<evidence type="ECO:0000256" key="5">
    <source>
        <dbReference type="ARBA" id="ARBA00022970"/>
    </source>
</evidence>
<dbReference type="PANTHER" id="PTHR43243">
    <property type="entry name" value="INNER MEMBRANE TRANSPORTER YGJI-RELATED"/>
    <property type="match status" value="1"/>
</dbReference>
<protein>
    <recommendedName>
        <fullName evidence="10">Cationic amino acid transporter C-terminal domain-containing protein</fullName>
    </recommendedName>
</protein>
<feature type="transmembrane region" description="Helical" evidence="9">
    <location>
        <begin position="482"/>
        <end position="502"/>
    </location>
</feature>
<dbReference type="GO" id="GO:0005886">
    <property type="term" value="C:plasma membrane"/>
    <property type="evidence" value="ECO:0007669"/>
    <property type="project" value="TreeGrafter"/>
</dbReference>
<dbReference type="PANTHER" id="PTHR43243:SF10">
    <property type="entry name" value="MGC138914 PROTEIN"/>
    <property type="match status" value="1"/>
</dbReference>
<feature type="transmembrane region" description="Helical" evidence="9">
    <location>
        <begin position="547"/>
        <end position="566"/>
    </location>
</feature>
<feature type="transmembrane region" description="Helical" evidence="9">
    <location>
        <begin position="402"/>
        <end position="423"/>
    </location>
</feature>
<dbReference type="Pfam" id="PF13906">
    <property type="entry name" value="AA_permease_C"/>
    <property type="match status" value="1"/>
</dbReference>
<comment type="subcellular location">
    <subcellularLocation>
        <location evidence="1">Endomembrane system</location>
        <topology evidence="1">Multi-pass membrane protein</topology>
    </subcellularLocation>
</comment>
<dbReference type="GO" id="GO:0012505">
    <property type="term" value="C:endomembrane system"/>
    <property type="evidence" value="ECO:0007669"/>
    <property type="project" value="UniProtKB-SubCell"/>
</dbReference>
<dbReference type="InterPro" id="IPR029485">
    <property type="entry name" value="CAT_C"/>
</dbReference>
<feature type="transmembrane region" description="Helical" evidence="9">
    <location>
        <begin position="377"/>
        <end position="396"/>
    </location>
</feature>
<evidence type="ECO:0000256" key="3">
    <source>
        <dbReference type="ARBA" id="ARBA00022448"/>
    </source>
</evidence>
<keyword evidence="12" id="KW-1185">Reference proteome</keyword>
<evidence type="ECO:0000256" key="8">
    <source>
        <dbReference type="ARBA" id="ARBA00023180"/>
    </source>
</evidence>
<dbReference type="GO" id="GO:0015171">
    <property type="term" value="F:amino acid transmembrane transporter activity"/>
    <property type="evidence" value="ECO:0007669"/>
    <property type="project" value="TreeGrafter"/>
</dbReference>
<dbReference type="Pfam" id="PF13520">
    <property type="entry name" value="AA_permease_2"/>
    <property type="match status" value="1"/>
</dbReference>
<keyword evidence="4 9" id="KW-0812">Transmembrane</keyword>
<dbReference type="FunFam" id="1.20.1740.10:FF:000024">
    <property type="entry name" value="High affinity cationic amino acid transporter 1"/>
    <property type="match status" value="1"/>
</dbReference>
<evidence type="ECO:0000256" key="9">
    <source>
        <dbReference type="SAM" id="Phobius"/>
    </source>
</evidence>
<feature type="transmembrane region" description="Helical" evidence="9">
    <location>
        <begin position="514"/>
        <end position="535"/>
    </location>
</feature>
<dbReference type="PIRSF" id="PIRSF006060">
    <property type="entry name" value="AA_transporter"/>
    <property type="match status" value="1"/>
</dbReference>
<dbReference type="Gene3D" id="1.20.1740.10">
    <property type="entry name" value="Amino acid/polyamine transporter I"/>
    <property type="match status" value="2"/>
</dbReference>
<evidence type="ECO:0000313" key="11">
    <source>
        <dbReference type="EMBL" id="KAB0340895.1"/>
    </source>
</evidence>
<comment type="similarity">
    <text evidence="2">Belongs to the amino acid-polyamine-organocation (APC) superfamily. Cationic amino acid transporter (CAT) (TC 2.A.3.3) family.</text>
</comment>
<evidence type="ECO:0000256" key="1">
    <source>
        <dbReference type="ARBA" id="ARBA00004127"/>
    </source>
</evidence>
<reference evidence="11 12" key="1">
    <citation type="submission" date="2019-06" db="EMBL/GenBank/DDBJ databases">
        <title>Discovery of a novel chromosome fission-fusion reversal in muntjac.</title>
        <authorList>
            <person name="Mudd A.B."/>
            <person name="Bredeson J.V."/>
            <person name="Baum R."/>
            <person name="Hockemeyer D."/>
            <person name="Rokhsar D.S."/>
        </authorList>
    </citation>
    <scope>NUCLEOTIDE SEQUENCE [LARGE SCALE GENOMIC DNA]</scope>
    <source>
        <strain evidence="11">UCam_UCB_Mr</strain>
        <tissue evidence="11">Fibroblast cell line</tissue>
    </source>
</reference>
<feature type="transmembrane region" description="Helical" evidence="9">
    <location>
        <begin position="156"/>
        <end position="181"/>
    </location>
</feature>
<gene>
    <name evidence="11" type="ORF">FD755_024635</name>
</gene>
<evidence type="ECO:0000256" key="2">
    <source>
        <dbReference type="ARBA" id="ARBA00008572"/>
    </source>
</evidence>
<keyword evidence="6 9" id="KW-1133">Transmembrane helix</keyword>
<keyword evidence="8" id="KW-0325">Glycoprotein</keyword>
<name>A0A5N3UWM4_MUNRE</name>
<feature type="transmembrane region" description="Helical" evidence="9">
    <location>
        <begin position="37"/>
        <end position="58"/>
    </location>
</feature>
<feature type="transmembrane region" description="Helical" evidence="9">
    <location>
        <begin position="282"/>
        <end position="308"/>
    </location>
</feature>
<keyword evidence="3" id="KW-0813">Transport</keyword>
<proteinExistence type="inferred from homology"/>
<comment type="caution">
    <text evidence="11">The sequence shown here is derived from an EMBL/GenBank/DDBJ whole genome shotgun (WGS) entry which is preliminary data.</text>
</comment>
<feature type="transmembrane region" description="Helical" evidence="9">
    <location>
        <begin position="108"/>
        <end position="136"/>
    </location>
</feature>
<evidence type="ECO:0000256" key="6">
    <source>
        <dbReference type="ARBA" id="ARBA00022989"/>
    </source>
</evidence>
<feature type="transmembrane region" description="Helical" evidence="9">
    <location>
        <begin position="572"/>
        <end position="590"/>
    </location>
</feature>
<dbReference type="InterPro" id="IPR002293">
    <property type="entry name" value="AA/rel_permease1"/>
</dbReference>
<evidence type="ECO:0000259" key="10">
    <source>
        <dbReference type="Pfam" id="PF13906"/>
    </source>
</evidence>
<evidence type="ECO:0000256" key="7">
    <source>
        <dbReference type="ARBA" id="ARBA00023136"/>
    </source>
</evidence>
<dbReference type="Proteomes" id="UP000326062">
    <property type="component" value="Unassembled WGS sequence"/>
</dbReference>
<keyword evidence="7 9" id="KW-0472">Membrane</keyword>
<dbReference type="FunFam" id="1.20.1740.10:FF:000050">
    <property type="entry name" value="MGC157082 protein"/>
    <property type="match status" value="1"/>
</dbReference>
<organism evidence="11 12">
    <name type="scientific">Muntiacus reevesi</name>
    <name type="common">Reeves' muntjac</name>
    <name type="synonym">Cervus reevesi</name>
    <dbReference type="NCBI Taxonomy" id="9886"/>
    <lineage>
        <taxon>Eukaryota</taxon>
        <taxon>Metazoa</taxon>
        <taxon>Chordata</taxon>
        <taxon>Craniata</taxon>
        <taxon>Vertebrata</taxon>
        <taxon>Euteleostomi</taxon>
        <taxon>Mammalia</taxon>
        <taxon>Eutheria</taxon>
        <taxon>Laurasiatheria</taxon>
        <taxon>Artiodactyla</taxon>
        <taxon>Ruminantia</taxon>
        <taxon>Pecora</taxon>
        <taxon>Cervidae</taxon>
        <taxon>Muntiacinae</taxon>
        <taxon>Muntiacus</taxon>
    </lineage>
</organism>
<evidence type="ECO:0000256" key="4">
    <source>
        <dbReference type="ARBA" id="ARBA00022692"/>
    </source>
</evidence>
<evidence type="ECO:0000313" key="12">
    <source>
        <dbReference type="Proteomes" id="UP000326062"/>
    </source>
</evidence>
<dbReference type="EMBL" id="VCEB01003867">
    <property type="protein sequence ID" value="KAB0340895.1"/>
    <property type="molecule type" value="Genomic_DNA"/>
</dbReference>
<keyword evidence="5" id="KW-0029">Amino-acid transport</keyword>
<feature type="transmembrane region" description="Helical" evidence="9">
    <location>
        <begin position="251"/>
        <end position="270"/>
    </location>
</feature>
<dbReference type="AlphaFoldDB" id="A0A5N3UWM4"/>
<feature type="transmembrane region" description="Helical" evidence="9">
    <location>
        <begin position="328"/>
        <end position="349"/>
    </location>
</feature>
<accession>A0A5N3UWM4</accession>
<feature type="transmembrane region" description="Helical" evidence="9">
    <location>
        <begin position="188"/>
        <end position="210"/>
    </location>
</feature>
<sequence length="613" mass="67382">MMHQYVRRYGQKLVHRRGEDTIKESDGLKIHLSAVELVFLGVGRNLGAGLYIVVGAVAKYVAGPAIVVCFLVAGLSSLLSRLCYVEFDARVPRSSSAYVCSYVTMGQLWAFVVGWNIILLFFIATACTAMAWRYAFDNLIGDRISQALEGTVPLHVPYLLATYADFFALGLVLLLAVLLALGVPESAWVYRVFTGINILVLSFVIVSGFIKGDLHNWKLTEQDYELAAAVFTNSLGPPGAGGFVPFDFEGVLRGAATCFYAFVGFAAINTRERGDLRRQRSISLISLLMCFLAYFGVSAALTLMVPYYQIHHHSPLPEAFLHVGWGPARYVVAVGVLCALTSSLLGDMFPMSRLIHAMAEDGLLFRGLARVYGHTKIPVMAIMYSGSLAAITALLFEFSDIVNLMAVASLLAYSMVSFSVLVLRYQPDQNLSKNEKTEEETEMEPVLERSPLDSVPEAGTSNILKSLWFPTSPIPTRKSGQIVYGCAFLVVLLLTILSLILARWPTHVFSGDPVLTTVAVLLLLLITGVTVIIWRQPQSPSPLTFRVPALPVLPLVSLFLNLYLMMQMTSGTWTVFGIWNAIGFAIYFGYGIRHSLEEKNEPQPPVSTFQAPD</sequence>
<feature type="domain" description="Cationic amino acid transporter C-terminal" evidence="10">
    <location>
        <begin position="545"/>
        <end position="595"/>
    </location>
</feature>
<feature type="transmembrane region" description="Helical" evidence="9">
    <location>
        <begin position="64"/>
        <end position="87"/>
    </location>
</feature>